<dbReference type="Proteomes" id="UP000516369">
    <property type="component" value="Chromosome"/>
</dbReference>
<feature type="signal peptide" evidence="1">
    <location>
        <begin position="1"/>
        <end position="28"/>
    </location>
</feature>
<sequence length="253" mass="26035">MTYARGLLFAASAMVLAVLLVPLSAAGAAELVIVESTAPQLPAGQVINTTSPLVVPAGARIAIVGDDGKVNRIEGPYSGTPTAAAPAAGGAAAGGDKGVVPALSRLFADKGPSASSWGTFRGAEGGDGADTPPEVWAINMMHAETVCVPSGVEPFLWRADASQAASLILLQLATGREGAIEIIPGKQTAPWPPTLQLRDGGEYAIRDTGNTWERRLFIRVIPADKSSGIAQVAWMSDAGCVRQAKRLLTQLTN</sequence>
<keyword evidence="1" id="KW-0732">Signal</keyword>
<feature type="chain" id="PRO_5028998548" evidence="1">
    <location>
        <begin position="29"/>
        <end position="253"/>
    </location>
</feature>
<protein>
    <submittedName>
        <fullName evidence="2">Uncharacterized protein</fullName>
    </submittedName>
</protein>
<dbReference type="AlphaFoldDB" id="A0A7H1MZJ6"/>
<evidence type="ECO:0000313" key="3">
    <source>
        <dbReference type="Proteomes" id="UP000516369"/>
    </source>
</evidence>
<dbReference type="RefSeq" id="WP_190262393.1">
    <property type="nucleotide sequence ID" value="NZ_CP053923.1"/>
</dbReference>
<organism evidence="2 3">
    <name type="scientific">Defluviicoccus vanus</name>
    <dbReference type="NCBI Taxonomy" id="111831"/>
    <lineage>
        <taxon>Bacteria</taxon>
        <taxon>Pseudomonadati</taxon>
        <taxon>Pseudomonadota</taxon>
        <taxon>Alphaproteobacteria</taxon>
        <taxon>Rhodospirillales</taxon>
        <taxon>Rhodospirillaceae</taxon>
        <taxon>Defluviicoccus</taxon>
    </lineage>
</organism>
<evidence type="ECO:0000256" key="1">
    <source>
        <dbReference type="SAM" id="SignalP"/>
    </source>
</evidence>
<name>A0A7H1MZJ6_9PROT</name>
<evidence type="ECO:0000313" key="2">
    <source>
        <dbReference type="EMBL" id="QNT68882.1"/>
    </source>
</evidence>
<proteinExistence type="predicted"/>
<keyword evidence="3" id="KW-1185">Reference proteome</keyword>
<accession>A0A7H1MZJ6</accession>
<dbReference type="EMBL" id="CP053923">
    <property type="protein sequence ID" value="QNT68882.1"/>
    <property type="molecule type" value="Genomic_DNA"/>
</dbReference>
<reference evidence="2 3" key="1">
    <citation type="submission" date="2020-05" db="EMBL/GenBank/DDBJ databases">
        <title>Complete closed genome sequence of Defluviicoccus vanus.</title>
        <authorList>
            <person name="Bessarab I."/>
            <person name="Arumugam K."/>
            <person name="Maszenan A.M."/>
            <person name="Seviour R.J."/>
            <person name="Williams R.B."/>
        </authorList>
    </citation>
    <scope>NUCLEOTIDE SEQUENCE [LARGE SCALE GENOMIC DNA]</scope>
    <source>
        <strain evidence="2 3">Ben 114</strain>
    </source>
</reference>
<dbReference type="KEGG" id="dvn:HQ394_05325"/>
<gene>
    <name evidence="2" type="ORF">HQ394_05325</name>
</gene>